<feature type="transmembrane region" description="Helical" evidence="8">
    <location>
        <begin position="206"/>
        <end position="226"/>
    </location>
</feature>
<evidence type="ECO:0000256" key="6">
    <source>
        <dbReference type="ARBA" id="ARBA00022989"/>
    </source>
</evidence>
<accession>A0A1F2P7Y6</accession>
<keyword evidence="11" id="KW-1185">Reference proteome</keyword>
<feature type="transmembrane region" description="Helical" evidence="8">
    <location>
        <begin position="139"/>
        <end position="156"/>
    </location>
</feature>
<feature type="transmembrane region" description="Helical" evidence="8">
    <location>
        <begin position="7"/>
        <end position="32"/>
    </location>
</feature>
<evidence type="ECO:0000256" key="3">
    <source>
        <dbReference type="ARBA" id="ARBA00022676"/>
    </source>
</evidence>
<dbReference type="PANTHER" id="PTHR33908:SF11">
    <property type="entry name" value="MEMBRANE PROTEIN"/>
    <property type="match status" value="1"/>
</dbReference>
<evidence type="ECO:0000256" key="2">
    <source>
        <dbReference type="ARBA" id="ARBA00022475"/>
    </source>
</evidence>
<feature type="transmembrane region" description="Helical" evidence="8">
    <location>
        <begin position="61"/>
        <end position="80"/>
    </location>
</feature>
<evidence type="ECO:0000313" key="10">
    <source>
        <dbReference type="EMBL" id="OFV67487.1"/>
    </source>
</evidence>
<feature type="transmembrane region" description="Helical" evidence="8">
    <location>
        <begin position="282"/>
        <end position="299"/>
    </location>
</feature>
<keyword evidence="7 8" id="KW-0472">Membrane</keyword>
<comment type="caution">
    <text evidence="10">The sequence shown here is derived from an EMBL/GenBank/DDBJ whole genome shotgun (WGS) entry which is preliminary data.</text>
</comment>
<protein>
    <submittedName>
        <fullName evidence="10">Membrane protein containing Glycosyl transferase, family 39 domain protein</fullName>
        <ecNumber evidence="10">2.-.-.-</ecNumber>
    </submittedName>
</protein>
<proteinExistence type="predicted"/>
<dbReference type="GO" id="GO:0016763">
    <property type="term" value="F:pentosyltransferase activity"/>
    <property type="evidence" value="ECO:0007669"/>
    <property type="project" value="TreeGrafter"/>
</dbReference>
<feature type="transmembrane region" description="Helical" evidence="8">
    <location>
        <begin position="255"/>
        <end position="275"/>
    </location>
</feature>
<name>A0A1F2P7Y6_9EURY</name>
<feature type="transmembrane region" description="Helical" evidence="8">
    <location>
        <begin position="162"/>
        <end position="194"/>
    </location>
</feature>
<keyword evidence="3" id="KW-0328">Glycosyltransferase</keyword>
<evidence type="ECO:0000256" key="7">
    <source>
        <dbReference type="ARBA" id="ARBA00023136"/>
    </source>
</evidence>
<feature type="domain" description="Glycosyltransferase RgtA/B/C/D-like" evidence="9">
    <location>
        <begin position="65"/>
        <end position="218"/>
    </location>
</feature>
<dbReference type="AlphaFoldDB" id="A0A1F2P7Y6"/>
<keyword evidence="6 8" id="KW-1133">Transmembrane helix</keyword>
<dbReference type="Pfam" id="PF13231">
    <property type="entry name" value="PMT_2"/>
    <property type="match status" value="1"/>
</dbReference>
<dbReference type="InterPro" id="IPR050297">
    <property type="entry name" value="LipidA_mod_glycosyltrf_83"/>
</dbReference>
<comment type="subcellular location">
    <subcellularLocation>
        <location evidence="1">Cell membrane</location>
        <topology evidence="1">Multi-pass membrane protein</topology>
    </subcellularLocation>
</comment>
<feature type="transmembrane region" description="Helical" evidence="8">
    <location>
        <begin position="112"/>
        <end position="132"/>
    </location>
</feature>
<dbReference type="PANTHER" id="PTHR33908">
    <property type="entry name" value="MANNOSYLTRANSFERASE YKCB-RELATED"/>
    <property type="match status" value="1"/>
</dbReference>
<evidence type="ECO:0000256" key="4">
    <source>
        <dbReference type="ARBA" id="ARBA00022679"/>
    </source>
</evidence>
<dbReference type="STRING" id="1838285.SCAL_001405"/>
<dbReference type="InterPro" id="IPR038731">
    <property type="entry name" value="RgtA/B/C-like"/>
</dbReference>
<evidence type="ECO:0000256" key="8">
    <source>
        <dbReference type="SAM" id="Phobius"/>
    </source>
</evidence>
<dbReference type="EC" id="2.-.-.-" evidence="10"/>
<keyword evidence="4 10" id="KW-0808">Transferase</keyword>
<organism evidence="10 11">
    <name type="scientific">Candidatus Syntropharchaeum caldarium</name>
    <dbReference type="NCBI Taxonomy" id="1838285"/>
    <lineage>
        <taxon>Archaea</taxon>
        <taxon>Methanobacteriati</taxon>
        <taxon>Methanobacteriota</taxon>
        <taxon>Stenosarchaea group</taxon>
        <taxon>Methanomicrobia</taxon>
        <taxon>Methanosarcinales</taxon>
        <taxon>ANME-2 cluster</taxon>
        <taxon>Candidatus Syntropharchaeum</taxon>
    </lineage>
</organism>
<sequence length="497" mass="55696">MERRDTAILFGAGILFVIVRLYIATLSSYPFFQGWNEGHYSLIAMGYFDHSLLLPERGGSINWAVPPFYSWLVFASFKLFGISEMSARLTSILGTILAIPFIYLLAKELYERNVAILSSLIFLFIPWVVHLSGRVQTDMVMTALMTASIACFVYAFNHKRSFLPFGILFGLALFTKQPSILILAIVAVWLILAVKRDERVLIMKKSIFPILIGLIPVLAYVLYHLLNGNANGVLQLVYGEGVHRTVPFSNLKNTLAGILAGISPLVLIFSLYEIYKSKNLKNILVLWLLVYGIFVLARTPPSHEYYILPLAVPSAILASKGIFSFRDALASEEKSRKRLGILVAIMVILSTIPVSYIFLSYTGDLGYTCTKDVISYLSTEKEEEIVLLNPGRYSPQLRWYSELSGSNIAVAGHLPNDLSSVSLADLRNLSGGIDASKIYLVIDGRGGLEEELEDAGYERVYACYYLTKLPSIFSNIYTGEESKRKYFEQHLSIYELK</sequence>
<feature type="transmembrane region" description="Helical" evidence="8">
    <location>
        <begin position="305"/>
        <end position="323"/>
    </location>
</feature>
<evidence type="ECO:0000256" key="1">
    <source>
        <dbReference type="ARBA" id="ARBA00004651"/>
    </source>
</evidence>
<keyword evidence="2" id="KW-1003">Cell membrane</keyword>
<dbReference type="GO" id="GO:0008610">
    <property type="term" value="P:lipid biosynthetic process"/>
    <property type="evidence" value="ECO:0007669"/>
    <property type="project" value="UniProtKB-ARBA"/>
</dbReference>
<dbReference type="GO" id="GO:0005886">
    <property type="term" value="C:plasma membrane"/>
    <property type="evidence" value="ECO:0007669"/>
    <property type="project" value="UniProtKB-SubCell"/>
</dbReference>
<dbReference type="EMBL" id="LYOS01000004">
    <property type="protein sequence ID" value="OFV67487.1"/>
    <property type="molecule type" value="Genomic_DNA"/>
</dbReference>
<evidence type="ECO:0000256" key="5">
    <source>
        <dbReference type="ARBA" id="ARBA00022692"/>
    </source>
</evidence>
<feature type="transmembrane region" description="Helical" evidence="8">
    <location>
        <begin position="87"/>
        <end position="106"/>
    </location>
</feature>
<reference evidence="10" key="1">
    <citation type="submission" date="2016-05" db="EMBL/GenBank/DDBJ databases">
        <title>Microbial consortia oxidize butane by reversing methanogenesis.</title>
        <authorList>
            <person name="Laso-Perez R."/>
            <person name="Richter M."/>
            <person name="Wegener G."/>
            <person name="Musat F."/>
        </authorList>
    </citation>
    <scope>NUCLEOTIDE SEQUENCE [LARGE SCALE GENOMIC DNA]</scope>
    <source>
        <strain evidence="10">BOX2</strain>
    </source>
</reference>
<dbReference type="Proteomes" id="UP000186940">
    <property type="component" value="Unassembled WGS sequence"/>
</dbReference>
<evidence type="ECO:0000259" key="9">
    <source>
        <dbReference type="Pfam" id="PF13231"/>
    </source>
</evidence>
<evidence type="ECO:0000313" key="11">
    <source>
        <dbReference type="Proteomes" id="UP000186940"/>
    </source>
</evidence>
<keyword evidence="5 8" id="KW-0812">Transmembrane</keyword>
<feature type="transmembrane region" description="Helical" evidence="8">
    <location>
        <begin position="339"/>
        <end position="359"/>
    </location>
</feature>
<gene>
    <name evidence="10" type="ORF">SCAL_001405</name>
</gene>